<dbReference type="EMBL" id="CAJVPV010041304">
    <property type="protein sequence ID" value="CAG8761873.1"/>
    <property type="molecule type" value="Genomic_DNA"/>
</dbReference>
<keyword evidence="1" id="KW-0812">Transmembrane</keyword>
<organism evidence="2 3">
    <name type="scientific">Acaulospora morrowiae</name>
    <dbReference type="NCBI Taxonomy" id="94023"/>
    <lineage>
        <taxon>Eukaryota</taxon>
        <taxon>Fungi</taxon>
        <taxon>Fungi incertae sedis</taxon>
        <taxon>Mucoromycota</taxon>
        <taxon>Glomeromycotina</taxon>
        <taxon>Glomeromycetes</taxon>
        <taxon>Diversisporales</taxon>
        <taxon>Acaulosporaceae</taxon>
        <taxon>Acaulospora</taxon>
    </lineage>
</organism>
<gene>
    <name evidence="2" type="ORF">AMORRO_LOCUS15981</name>
</gene>
<reference evidence="2" key="1">
    <citation type="submission" date="2021-06" db="EMBL/GenBank/DDBJ databases">
        <authorList>
            <person name="Kallberg Y."/>
            <person name="Tangrot J."/>
            <person name="Rosling A."/>
        </authorList>
    </citation>
    <scope>NUCLEOTIDE SEQUENCE</scope>
    <source>
        <strain evidence="2">CL551</strain>
    </source>
</reference>
<feature type="transmembrane region" description="Helical" evidence="1">
    <location>
        <begin position="12"/>
        <end position="31"/>
    </location>
</feature>
<dbReference type="Proteomes" id="UP000789342">
    <property type="component" value="Unassembled WGS sequence"/>
</dbReference>
<proteinExistence type="predicted"/>
<sequence>PQRQKLAKSISARVILVRAVLICLSDIWFTIQPNSLDYPSSRVP</sequence>
<keyword evidence="1" id="KW-0472">Membrane</keyword>
<feature type="non-terminal residue" evidence="2">
    <location>
        <position position="1"/>
    </location>
</feature>
<name>A0A9N9J6L4_9GLOM</name>
<dbReference type="AlphaFoldDB" id="A0A9N9J6L4"/>
<keyword evidence="3" id="KW-1185">Reference proteome</keyword>
<comment type="caution">
    <text evidence="2">The sequence shown here is derived from an EMBL/GenBank/DDBJ whole genome shotgun (WGS) entry which is preliminary data.</text>
</comment>
<accession>A0A9N9J6L4</accession>
<evidence type="ECO:0000313" key="3">
    <source>
        <dbReference type="Proteomes" id="UP000789342"/>
    </source>
</evidence>
<evidence type="ECO:0000256" key="1">
    <source>
        <dbReference type="SAM" id="Phobius"/>
    </source>
</evidence>
<evidence type="ECO:0000313" key="2">
    <source>
        <dbReference type="EMBL" id="CAG8761873.1"/>
    </source>
</evidence>
<keyword evidence="1" id="KW-1133">Transmembrane helix</keyword>
<protein>
    <submittedName>
        <fullName evidence="2">7084_t:CDS:1</fullName>
    </submittedName>
</protein>